<sequence length="513" mass="56175">MQYILALDQGTTSSRAIVFDHHGQIKATAQKEFEQIFPQPGHVEHDPNEIWSSQIGTAAEAVSRAGIDASDVAAIGITNQRETTIVWDRKTGQPIHNAIVWQDRRTSGICDDLRQQGYVDTFQEKSGLIIDAYFSGTKIKWILDNVDGAREKAEAGDLCFGTVDSWLVWRMTRGQKHITDATNASRTLVYNIHENEWDDELLDILDIPKSMLPDVRSCSEVYGTTAGDIFAAELPIAGIAGDQQAALFGQMCTEPGMGKNTYGTGAFMVQNTGTEAVKSENNLLTTIGYQLDGETTYALEGSIFIAGAVVQWLRDGLKIIRNSSEVEELARKVDDNGGCYVVPAFAGLGAPHWDQYARGVIAGITRGVSREHLCRAAIESIAYQVADVVEAMEADSGIETPELRVDGGAAANNLLLQFQSDILGVPVVRPQTLETTALGAAYLAGLAVGYWDDLESIKSQWEVDRRFTPKMDDAMVDELRAGWDKALERSKAWEEPLGGDQREQQQEDAVPAE</sequence>
<evidence type="ECO:0000256" key="3">
    <source>
        <dbReference type="ARBA" id="ARBA00022679"/>
    </source>
</evidence>
<feature type="binding site" evidence="9">
    <location>
        <position position="264"/>
    </location>
    <ligand>
        <name>ADP</name>
        <dbReference type="ChEBI" id="CHEBI:456216"/>
    </ligand>
</feature>
<feature type="binding site" evidence="9">
    <location>
        <position position="242"/>
    </location>
    <ligand>
        <name>glycerol</name>
        <dbReference type="ChEBI" id="CHEBI:17754"/>
    </ligand>
</feature>
<dbReference type="GO" id="GO:0004370">
    <property type="term" value="F:glycerol kinase activity"/>
    <property type="evidence" value="ECO:0007669"/>
    <property type="project" value="UniProtKB-UniRule"/>
</dbReference>
<dbReference type="NCBIfam" id="TIGR01311">
    <property type="entry name" value="glycerol_kin"/>
    <property type="match status" value="1"/>
</dbReference>
<feature type="binding site" evidence="9">
    <location>
        <position position="15"/>
    </location>
    <ligand>
        <name>ADP</name>
        <dbReference type="ChEBI" id="CHEBI:456216"/>
    </ligand>
</feature>
<evidence type="ECO:0000256" key="11">
    <source>
        <dbReference type="SAM" id="MobiDB-lite"/>
    </source>
</evidence>
<evidence type="ECO:0000256" key="7">
    <source>
        <dbReference type="ARBA" id="ARBA00022840"/>
    </source>
</evidence>
<evidence type="ECO:0000256" key="5">
    <source>
        <dbReference type="ARBA" id="ARBA00022777"/>
    </source>
</evidence>
<protein>
    <recommendedName>
        <fullName evidence="9">Glycerol kinase</fullName>
        <ecNumber evidence="9">2.7.1.30</ecNumber>
    </recommendedName>
    <alternativeName>
        <fullName evidence="9">ATP:glycerol 3-phosphotransferase</fullName>
    </alternativeName>
    <alternativeName>
        <fullName evidence="9">Glycerokinase</fullName>
        <shortName evidence="9">GK</shortName>
    </alternativeName>
</protein>
<dbReference type="GO" id="GO:0019563">
    <property type="term" value="P:glycerol catabolic process"/>
    <property type="evidence" value="ECO:0007669"/>
    <property type="project" value="UniProtKB-UniRule"/>
</dbReference>
<comment type="function">
    <text evidence="9">Key enzyme in the regulation of glycerol uptake and metabolism. Catalyzes the phosphorylation of glycerol to yield sn-glycerol 3-phosphate.</text>
</comment>
<keyword evidence="6 9" id="KW-0319">Glycerol metabolism</keyword>
<comment type="similarity">
    <text evidence="2 9 10">Belongs to the FGGY kinase family.</text>
</comment>
<dbReference type="HAMAP" id="MF_00186">
    <property type="entry name" value="Glycerol_kin"/>
    <property type="match status" value="1"/>
</dbReference>
<dbReference type="SUPFAM" id="SSF53067">
    <property type="entry name" value="Actin-like ATPase domain"/>
    <property type="match status" value="2"/>
</dbReference>
<evidence type="ECO:0000256" key="10">
    <source>
        <dbReference type="RuleBase" id="RU003733"/>
    </source>
</evidence>
<dbReference type="EC" id="2.7.1.30" evidence="9"/>
<feature type="binding site" evidence="9">
    <location>
        <position position="408"/>
    </location>
    <ligand>
        <name>ADP</name>
        <dbReference type="ChEBI" id="CHEBI:456216"/>
    </ligand>
</feature>
<feature type="binding site" evidence="9">
    <location>
        <position position="412"/>
    </location>
    <ligand>
        <name>ADP</name>
        <dbReference type="ChEBI" id="CHEBI:456216"/>
    </ligand>
</feature>
<feature type="binding site" evidence="9">
    <location>
        <position position="82"/>
    </location>
    <ligand>
        <name>glycerol</name>
        <dbReference type="ChEBI" id="CHEBI:17754"/>
    </ligand>
</feature>
<evidence type="ECO:0000259" key="13">
    <source>
        <dbReference type="Pfam" id="PF02782"/>
    </source>
</evidence>
<feature type="binding site" evidence="9">
    <location>
        <position position="11"/>
    </location>
    <ligand>
        <name>ADP</name>
        <dbReference type="ChEBI" id="CHEBI:456216"/>
    </ligand>
</feature>
<keyword evidence="4 9" id="KW-0547">Nucleotide-binding</keyword>
<comment type="caution">
    <text evidence="14">The sequence shown here is derived from an EMBL/GenBank/DDBJ whole genome shotgun (WGS) entry which is preliminary data.</text>
</comment>
<feature type="binding site" evidence="9">
    <location>
        <position position="82"/>
    </location>
    <ligand>
        <name>sn-glycerol 3-phosphate</name>
        <dbReference type="ChEBI" id="CHEBI:57597"/>
    </ligand>
</feature>
<feature type="binding site" evidence="9">
    <location>
        <position position="12"/>
    </location>
    <ligand>
        <name>ATP</name>
        <dbReference type="ChEBI" id="CHEBI:30616"/>
    </ligand>
</feature>
<feature type="compositionally biased region" description="Basic and acidic residues" evidence="11">
    <location>
        <begin position="490"/>
        <end position="505"/>
    </location>
</feature>
<dbReference type="PROSITE" id="PS00445">
    <property type="entry name" value="FGGY_KINASES_2"/>
    <property type="match status" value="1"/>
</dbReference>
<evidence type="ECO:0000256" key="8">
    <source>
        <dbReference type="ARBA" id="ARBA00052101"/>
    </source>
</evidence>
<dbReference type="GO" id="GO:0006072">
    <property type="term" value="P:glycerol-3-phosphate metabolic process"/>
    <property type="evidence" value="ECO:0007669"/>
    <property type="project" value="InterPro"/>
</dbReference>
<dbReference type="NCBIfam" id="NF000756">
    <property type="entry name" value="PRK00047.1"/>
    <property type="match status" value="1"/>
</dbReference>
<dbReference type="AlphaFoldDB" id="A0A2A8D2K0"/>
<comment type="pathway">
    <text evidence="1 9">Polyol metabolism; glycerol degradation via glycerol kinase pathway; sn-glycerol 3-phosphate from glycerol: step 1/1.</text>
</comment>
<dbReference type="RefSeq" id="WP_098073932.1">
    <property type="nucleotide sequence ID" value="NZ_PDEQ01000001.1"/>
</dbReference>
<dbReference type="PIRSF" id="PIRSF000538">
    <property type="entry name" value="GlpK"/>
    <property type="match status" value="1"/>
</dbReference>
<feature type="binding site" evidence="9">
    <location>
        <position position="311"/>
    </location>
    <ligand>
        <name>ATP</name>
        <dbReference type="ChEBI" id="CHEBI:30616"/>
    </ligand>
</feature>
<comment type="activity regulation">
    <text evidence="9">Inhibited by fructose 1,6-bisphosphate (FBP).</text>
</comment>
<dbReference type="Gene3D" id="3.30.420.40">
    <property type="match status" value="2"/>
</dbReference>
<organism evidence="14 15">
    <name type="scientific">Longibacter salinarum</name>
    <dbReference type="NCBI Taxonomy" id="1850348"/>
    <lineage>
        <taxon>Bacteria</taxon>
        <taxon>Pseudomonadati</taxon>
        <taxon>Rhodothermota</taxon>
        <taxon>Rhodothermia</taxon>
        <taxon>Rhodothermales</taxon>
        <taxon>Salisaetaceae</taxon>
        <taxon>Longibacter</taxon>
    </lineage>
</organism>
<feature type="binding site" evidence="9">
    <location>
        <position position="13"/>
    </location>
    <ligand>
        <name>ATP</name>
        <dbReference type="ChEBI" id="CHEBI:30616"/>
    </ligand>
</feature>
<dbReference type="PANTHER" id="PTHR10196">
    <property type="entry name" value="SUGAR KINASE"/>
    <property type="match status" value="1"/>
</dbReference>
<dbReference type="Pfam" id="PF00370">
    <property type="entry name" value="FGGY_N"/>
    <property type="match status" value="1"/>
</dbReference>
<feature type="binding site" evidence="9">
    <location>
        <position position="11"/>
    </location>
    <ligand>
        <name>sn-glycerol 3-phosphate</name>
        <dbReference type="ChEBI" id="CHEBI:57597"/>
    </ligand>
</feature>
<accession>A0A2A8D2K0</accession>
<evidence type="ECO:0000256" key="6">
    <source>
        <dbReference type="ARBA" id="ARBA00022798"/>
    </source>
</evidence>
<dbReference type="FunFam" id="3.30.420.40:FF:000007">
    <property type="entry name" value="Glycerol kinase"/>
    <property type="match status" value="1"/>
</dbReference>
<feature type="binding site" evidence="9">
    <location>
        <position position="133"/>
    </location>
    <ligand>
        <name>glycerol</name>
        <dbReference type="ChEBI" id="CHEBI:17754"/>
    </ligand>
</feature>
<dbReference type="GO" id="GO:0005524">
    <property type="term" value="F:ATP binding"/>
    <property type="evidence" value="ECO:0007669"/>
    <property type="project" value="UniProtKB-UniRule"/>
</dbReference>
<keyword evidence="5 9" id="KW-0418">Kinase</keyword>
<dbReference type="EMBL" id="PDEQ01000001">
    <property type="protein sequence ID" value="PEN15033.1"/>
    <property type="molecule type" value="Genomic_DNA"/>
</dbReference>
<dbReference type="UniPathway" id="UPA00618">
    <property type="reaction ID" value="UER00672"/>
</dbReference>
<dbReference type="Pfam" id="PF02782">
    <property type="entry name" value="FGGY_C"/>
    <property type="match status" value="1"/>
</dbReference>
<dbReference type="InterPro" id="IPR018483">
    <property type="entry name" value="Carb_kinase_FGGY_CS"/>
</dbReference>
<feature type="domain" description="Carbohydrate kinase FGGY N-terminal" evidence="12">
    <location>
        <begin position="3"/>
        <end position="249"/>
    </location>
</feature>
<dbReference type="PANTHER" id="PTHR10196:SF69">
    <property type="entry name" value="GLYCEROL KINASE"/>
    <property type="match status" value="1"/>
</dbReference>
<dbReference type="FunFam" id="3.30.420.40:FF:000008">
    <property type="entry name" value="Glycerol kinase"/>
    <property type="match status" value="1"/>
</dbReference>
<comment type="catalytic activity">
    <reaction evidence="8 9">
        <text>glycerol + ATP = sn-glycerol 3-phosphate + ADP + H(+)</text>
        <dbReference type="Rhea" id="RHEA:21644"/>
        <dbReference type="ChEBI" id="CHEBI:15378"/>
        <dbReference type="ChEBI" id="CHEBI:17754"/>
        <dbReference type="ChEBI" id="CHEBI:30616"/>
        <dbReference type="ChEBI" id="CHEBI:57597"/>
        <dbReference type="ChEBI" id="CHEBI:456216"/>
        <dbReference type="EC" id="2.7.1.30"/>
    </reaction>
</comment>
<evidence type="ECO:0000256" key="9">
    <source>
        <dbReference type="HAMAP-Rule" id="MF_00186"/>
    </source>
</evidence>
<reference evidence="14 15" key="1">
    <citation type="submission" date="2017-10" db="EMBL/GenBank/DDBJ databases">
        <title>Draft genome of Longibacter Salinarum.</title>
        <authorList>
            <person name="Goh K.M."/>
            <person name="Shamsir M.S."/>
            <person name="Lim S.W."/>
        </authorList>
    </citation>
    <scope>NUCLEOTIDE SEQUENCE [LARGE SCALE GENOMIC DNA]</scope>
    <source>
        <strain evidence="14 15">KCTC 52045</strain>
    </source>
</reference>
<evidence type="ECO:0000259" key="12">
    <source>
        <dbReference type="Pfam" id="PF00370"/>
    </source>
</evidence>
<feature type="domain" description="Carbohydrate kinase FGGY C-terminal" evidence="13">
    <location>
        <begin position="259"/>
        <end position="447"/>
    </location>
</feature>
<dbReference type="Proteomes" id="UP000220102">
    <property type="component" value="Unassembled WGS sequence"/>
</dbReference>
<dbReference type="InterPro" id="IPR043129">
    <property type="entry name" value="ATPase_NBD"/>
</dbReference>
<feature type="binding site" evidence="9">
    <location>
        <position position="307"/>
    </location>
    <ligand>
        <name>ADP</name>
        <dbReference type="ChEBI" id="CHEBI:456216"/>
    </ligand>
</feature>
<dbReference type="GO" id="GO:0005829">
    <property type="term" value="C:cytosol"/>
    <property type="evidence" value="ECO:0007669"/>
    <property type="project" value="TreeGrafter"/>
</dbReference>
<feature type="binding site" evidence="9">
    <location>
        <position position="307"/>
    </location>
    <ligand>
        <name>ATP</name>
        <dbReference type="ChEBI" id="CHEBI:30616"/>
    </ligand>
</feature>
<evidence type="ECO:0000256" key="4">
    <source>
        <dbReference type="ARBA" id="ARBA00022741"/>
    </source>
</evidence>
<dbReference type="OrthoDB" id="9805576at2"/>
<feature type="region of interest" description="Disordered" evidence="11">
    <location>
        <begin position="490"/>
        <end position="513"/>
    </location>
</feature>
<gene>
    <name evidence="9 14" type="primary">glpK</name>
    <name evidence="14" type="ORF">CRI94_01730</name>
</gene>
<feature type="binding site" evidence="9">
    <location>
        <position position="264"/>
    </location>
    <ligand>
        <name>ATP</name>
        <dbReference type="ChEBI" id="CHEBI:30616"/>
    </ligand>
</feature>
<keyword evidence="15" id="KW-1185">Reference proteome</keyword>
<feature type="binding site" evidence="9">
    <location>
        <position position="133"/>
    </location>
    <ligand>
        <name>sn-glycerol 3-phosphate</name>
        <dbReference type="ChEBI" id="CHEBI:57597"/>
    </ligand>
</feature>
<evidence type="ECO:0000313" key="14">
    <source>
        <dbReference type="EMBL" id="PEN15033.1"/>
    </source>
</evidence>
<dbReference type="CDD" id="cd07786">
    <property type="entry name" value="FGGY_EcGK_like"/>
    <property type="match status" value="1"/>
</dbReference>
<evidence type="ECO:0000256" key="2">
    <source>
        <dbReference type="ARBA" id="ARBA00009156"/>
    </source>
</evidence>
<feature type="binding site" evidence="9">
    <location>
        <position position="242"/>
    </location>
    <ligand>
        <name>sn-glycerol 3-phosphate</name>
        <dbReference type="ChEBI" id="CHEBI:57597"/>
    </ligand>
</feature>
<feature type="binding site" evidence="9">
    <location>
        <position position="243"/>
    </location>
    <ligand>
        <name>glycerol</name>
        <dbReference type="ChEBI" id="CHEBI:17754"/>
    </ligand>
</feature>
<dbReference type="InterPro" id="IPR018484">
    <property type="entry name" value="FGGY_N"/>
</dbReference>
<evidence type="ECO:0000256" key="1">
    <source>
        <dbReference type="ARBA" id="ARBA00005190"/>
    </source>
</evidence>
<feature type="binding site" evidence="9">
    <location>
        <position position="408"/>
    </location>
    <ligand>
        <name>ATP</name>
        <dbReference type="ChEBI" id="CHEBI:30616"/>
    </ligand>
</feature>
<dbReference type="PROSITE" id="PS00933">
    <property type="entry name" value="FGGY_KINASES_1"/>
    <property type="match status" value="1"/>
</dbReference>
<dbReference type="InterPro" id="IPR018485">
    <property type="entry name" value="FGGY_C"/>
</dbReference>
<keyword evidence="3 9" id="KW-0808">Transferase</keyword>
<keyword evidence="7 9" id="KW-0067">ATP-binding</keyword>
<name>A0A2A8D2K0_9BACT</name>
<feature type="binding site" evidence="9">
    <location>
        <position position="81"/>
    </location>
    <ligand>
        <name>glycerol</name>
        <dbReference type="ChEBI" id="CHEBI:17754"/>
    </ligand>
</feature>
<dbReference type="InterPro" id="IPR000577">
    <property type="entry name" value="Carb_kinase_FGGY"/>
</dbReference>
<feature type="binding site" evidence="9">
    <location>
        <position position="11"/>
    </location>
    <ligand>
        <name>ATP</name>
        <dbReference type="ChEBI" id="CHEBI:30616"/>
    </ligand>
</feature>
<proteinExistence type="inferred from homology"/>
<feature type="binding site" evidence="9">
    <location>
        <position position="81"/>
    </location>
    <ligand>
        <name>sn-glycerol 3-phosphate</name>
        <dbReference type="ChEBI" id="CHEBI:57597"/>
    </ligand>
</feature>
<evidence type="ECO:0000313" key="15">
    <source>
        <dbReference type="Proteomes" id="UP000220102"/>
    </source>
</evidence>
<dbReference type="InterPro" id="IPR005999">
    <property type="entry name" value="Glycerol_kin"/>
</dbReference>